<keyword evidence="1" id="KW-0732">Signal</keyword>
<evidence type="ECO:0000313" key="3">
    <source>
        <dbReference type="Proteomes" id="UP000270296"/>
    </source>
</evidence>
<feature type="signal peptide" evidence="1">
    <location>
        <begin position="1"/>
        <end position="16"/>
    </location>
</feature>
<evidence type="ECO:0000256" key="1">
    <source>
        <dbReference type="SAM" id="SignalP"/>
    </source>
</evidence>
<evidence type="ECO:0000313" key="2">
    <source>
        <dbReference type="EMBL" id="VDO83287.1"/>
    </source>
</evidence>
<evidence type="ECO:0000313" key="4">
    <source>
        <dbReference type="WBParaSite" id="SBAD_0000042901-mRNA-1"/>
    </source>
</evidence>
<dbReference type="AlphaFoldDB" id="A0A183I9W6"/>
<organism evidence="4">
    <name type="scientific">Soboliphyme baturini</name>
    <dbReference type="NCBI Taxonomy" id="241478"/>
    <lineage>
        <taxon>Eukaryota</taxon>
        <taxon>Metazoa</taxon>
        <taxon>Ecdysozoa</taxon>
        <taxon>Nematoda</taxon>
        <taxon>Enoplea</taxon>
        <taxon>Dorylaimia</taxon>
        <taxon>Dioctophymatida</taxon>
        <taxon>Dioctophymatoidea</taxon>
        <taxon>Soboliphymatidae</taxon>
        <taxon>Soboliphyme</taxon>
    </lineage>
</organism>
<dbReference type="WBParaSite" id="SBAD_0000042901-mRNA-1">
    <property type="protein sequence ID" value="SBAD_0000042901-mRNA-1"/>
    <property type="gene ID" value="SBAD_0000042901"/>
</dbReference>
<name>A0A183I9W6_9BILA</name>
<keyword evidence="3" id="KW-1185">Reference proteome</keyword>
<proteinExistence type="predicted"/>
<protein>
    <submittedName>
        <fullName evidence="4">HATPase_c domain-containing protein</fullName>
    </submittedName>
</protein>
<reference evidence="2 3" key="2">
    <citation type="submission" date="2018-11" db="EMBL/GenBank/DDBJ databases">
        <authorList>
            <consortium name="Pathogen Informatics"/>
        </authorList>
    </citation>
    <scope>NUCLEOTIDE SEQUENCE [LARGE SCALE GENOMIC DNA]</scope>
</reference>
<feature type="chain" id="PRO_5043139922" evidence="1">
    <location>
        <begin position="17"/>
        <end position="73"/>
    </location>
</feature>
<gene>
    <name evidence="2" type="ORF">SBAD_LOCUS410</name>
</gene>
<sequence length="73" mass="8102">MSPVGYTACFIRWVTALIILAVKDHSHEVAVTFNASEMHLQVVDDGDGILLNALLKAQYAPRLFTIVPTLRSY</sequence>
<accession>A0A183I9W6</accession>
<dbReference type="EMBL" id="UZAM01000991">
    <property type="protein sequence ID" value="VDO83287.1"/>
    <property type="molecule type" value="Genomic_DNA"/>
</dbReference>
<reference evidence="4" key="1">
    <citation type="submission" date="2016-06" db="UniProtKB">
        <authorList>
            <consortium name="WormBaseParasite"/>
        </authorList>
    </citation>
    <scope>IDENTIFICATION</scope>
</reference>
<dbReference type="Proteomes" id="UP000270296">
    <property type="component" value="Unassembled WGS sequence"/>
</dbReference>